<dbReference type="InterPro" id="IPR002716">
    <property type="entry name" value="PIN_dom"/>
</dbReference>
<evidence type="ECO:0000313" key="2">
    <source>
        <dbReference type="EMBL" id="OAS27174.1"/>
    </source>
</evidence>
<organism evidence="2 3">
    <name type="scientific">Methylobacterium platani</name>
    <dbReference type="NCBI Taxonomy" id="427683"/>
    <lineage>
        <taxon>Bacteria</taxon>
        <taxon>Pseudomonadati</taxon>
        <taxon>Pseudomonadota</taxon>
        <taxon>Alphaproteobacteria</taxon>
        <taxon>Hyphomicrobiales</taxon>
        <taxon>Methylobacteriaceae</taxon>
        <taxon>Methylobacterium</taxon>
    </lineage>
</organism>
<name>A0A179SKY1_9HYPH</name>
<gene>
    <name evidence="2" type="ORF">A5481_01715</name>
</gene>
<protein>
    <recommendedName>
        <fullName evidence="1">PIN domain-containing protein</fullName>
    </recommendedName>
</protein>
<accession>A0A179SKY1</accession>
<dbReference type="SUPFAM" id="SSF88723">
    <property type="entry name" value="PIN domain-like"/>
    <property type="match status" value="1"/>
</dbReference>
<dbReference type="EMBL" id="LWHQ01000006">
    <property type="protein sequence ID" value="OAS27174.1"/>
    <property type="molecule type" value="Genomic_DNA"/>
</dbReference>
<evidence type="ECO:0000313" key="3">
    <source>
        <dbReference type="Proteomes" id="UP000078316"/>
    </source>
</evidence>
<dbReference type="Pfam" id="PF10130">
    <property type="entry name" value="PIN_2"/>
    <property type="match status" value="1"/>
</dbReference>
<evidence type="ECO:0000259" key="1">
    <source>
        <dbReference type="Pfam" id="PF10130"/>
    </source>
</evidence>
<dbReference type="STRING" id="427683.A5481_01715"/>
<feature type="domain" description="PIN" evidence="1">
    <location>
        <begin position="5"/>
        <end position="78"/>
    </location>
</feature>
<sequence>MRAEVILAGIDVIDASYYSDRIESAARVLSDAVASRNGSTSDAHVLACAWLLDADIWSHDRDFAGTGWPSWSNANLLRALDRA</sequence>
<dbReference type="Proteomes" id="UP000078316">
    <property type="component" value="Unassembled WGS sequence"/>
</dbReference>
<proteinExistence type="predicted"/>
<comment type="caution">
    <text evidence="2">The sequence shown here is derived from an EMBL/GenBank/DDBJ whole genome shotgun (WGS) entry which is preliminary data.</text>
</comment>
<dbReference type="InterPro" id="IPR029060">
    <property type="entry name" value="PIN-like_dom_sf"/>
</dbReference>
<dbReference type="AlphaFoldDB" id="A0A179SKY1"/>
<reference evidence="2 3" key="1">
    <citation type="submission" date="2016-04" db="EMBL/GenBank/DDBJ databases">
        <authorList>
            <person name="Evans L.H."/>
            <person name="Alamgir A."/>
            <person name="Owens N."/>
            <person name="Weber N.D."/>
            <person name="Virtaneva K."/>
            <person name="Barbian K."/>
            <person name="Babar A."/>
            <person name="Rosenke K."/>
        </authorList>
    </citation>
    <scope>NUCLEOTIDE SEQUENCE [LARGE SCALE GENOMIC DNA]</scope>
    <source>
        <strain evidence="2 3">PMB02</strain>
    </source>
</reference>